<evidence type="ECO:0000256" key="6">
    <source>
        <dbReference type="ARBA" id="ARBA00023134"/>
    </source>
</evidence>
<dbReference type="InterPro" id="IPR005225">
    <property type="entry name" value="Small_GTP-bd"/>
</dbReference>
<evidence type="ECO:0000256" key="4">
    <source>
        <dbReference type="ARBA" id="ARBA00022741"/>
    </source>
</evidence>
<evidence type="ECO:0000256" key="5">
    <source>
        <dbReference type="ARBA" id="ARBA00022927"/>
    </source>
</evidence>
<dbReference type="SMART" id="SM00175">
    <property type="entry name" value="RAB"/>
    <property type="match status" value="1"/>
</dbReference>
<dbReference type="GO" id="GO:0020002">
    <property type="term" value="C:host cell plasma membrane"/>
    <property type="evidence" value="ECO:0007669"/>
    <property type="project" value="UniProtKB-SubCell"/>
</dbReference>
<keyword evidence="5" id="KW-0653">Protein transport</keyword>
<dbReference type="PANTHER" id="PTHR24071">
    <property type="entry name" value="RAN GTPASE"/>
    <property type="match status" value="1"/>
</dbReference>
<dbReference type="NCBIfam" id="TIGR00231">
    <property type="entry name" value="small_GTP"/>
    <property type="match status" value="1"/>
</dbReference>
<evidence type="ECO:0000256" key="2">
    <source>
        <dbReference type="ARBA" id="ARBA00008028"/>
    </source>
</evidence>
<dbReference type="Pfam" id="PF00071">
    <property type="entry name" value="Ras"/>
    <property type="match status" value="1"/>
</dbReference>
<dbReference type="GO" id="GO:0005525">
    <property type="term" value="F:GTP binding"/>
    <property type="evidence" value="ECO:0007669"/>
    <property type="project" value="UniProtKB-KW"/>
</dbReference>
<comment type="similarity">
    <text evidence="2">Belongs to the small GTPase superfamily. Ran family.</text>
</comment>
<accession>A0A481Z6H3</accession>
<keyword evidence="4" id="KW-0547">Nucleotide-binding</keyword>
<dbReference type="Gene3D" id="3.40.50.300">
    <property type="entry name" value="P-loop containing nucleotide triphosphate hydrolases"/>
    <property type="match status" value="1"/>
</dbReference>
<dbReference type="InterPro" id="IPR001806">
    <property type="entry name" value="Small_GTPase"/>
</dbReference>
<dbReference type="PROSITE" id="PS51419">
    <property type="entry name" value="RAB"/>
    <property type="match status" value="1"/>
</dbReference>
<dbReference type="PANTHER" id="PTHR24071:SF0">
    <property type="entry name" value="GTP-BINDING NUCLEAR PROTEIN RAN"/>
    <property type="match status" value="1"/>
</dbReference>
<comment type="subcellular location">
    <subcellularLocation>
        <location evidence="1">Host cell membrane</location>
        <topology evidence="1">Lipid-anchor</topology>
        <orientation evidence="1">Cytoplasmic side</orientation>
    </subcellularLocation>
</comment>
<keyword evidence="3" id="KW-0813">Transport</keyword>
<dbReference type="InterPro" id="IPR027417">
    <property type="entry name" value="P-loop_NTPase"/>
</dbReference>
<reference evidence="7" key="1">
    <citation type="journal article" date="2019" name="MBio">
        <title>Virus Genomes from Deep Sea Sediments Expand the Ocean Megavirome and Support Independent Origins of Viral Gigantism.</title>
        <authorList>
            <person name="Backstrom D."/>
            <person name="Yutin N."/>
            <person name="Jorgensen S.L."/>
            <person name="Dharamshi J."/>
            <person name="Homa F."/>
            <person name="Zaremba-Niedwiedzka K."/>
            <person name="Spang A."/>
            <person name="Wolf Y.I."/>
            <person name="Koonin E.V."/>
            <person name="Ettema T.J."/>
        </authorList>
    </citation>
    <scope>NUCLEOTIDE SEQUENCE</scope>
</reference>
<organism evidence="7">
    <name type="scientific">Pithovirus LCPAC103</name>
    <dbReference type="NCBI Taxonomy" id="2506588"/>
    <lineage>
        <taxon>Viruses</taxon>
        <taxon>Pithoviruses</taxon>
    </lineage>
</organism>
<evidence type="ECO:0000256" key="3">
    <source>
        <dbReference type="ARBA" id="ARBA00022448"/>
    </source>
</evidence>
<gene>
    <name evidence="7" type="ORF">LCPAC103_00120</name>
</gene>
<dbReference type="EMBL" id="MK500477">
    <property type="protein sequence ID" value="QBK90331.1"/>
    <property type="molecule type" value="Genomic_DNA"/>
</dbReference>
<dbReference type="PROSITE" id="PS51421">
    <property type="entry name" value="RAS"/>
    <property type="match status" value="1"/>
</dbReference>
<dbReference type="SMART" id="SM00176">
    <property type="entry name" value="RAN"/>
    <property type="match status" value="1"/>
</dbReference>
<dbReference type="SMART" id="SM00174">
    <property type="entry name" value="RHO"/>
    <property type="match status" value="1"/>
</dbReference>
<dbReference type="PRINTS" id="PR00449">
    <property type="entry name" value="RASTRNSFRMNG"/>
</dbReference>
<name>A0A481Z6H3_9VIRU</name>
<protein>
    <submittedName>
        <fullName evidence="7">Ras family GTPase</fullName>
    </submittedName>
</protein>
<dbReference type="SUPFAM" id="SSF52540">
    <property type="entry name" value="P-loop containing nucleoside triphosphate hydrolases"/>
    <property type="match status" value="1"/>
</dbReference>
<dbReference type="GO" id="GO:0003924">
    <property type="term" value="F:GTPase activity"/>
    <property type="evidence" value="ECO:0007669"/>
    <property type="project" value="InterPro"/>
</dbReference>
<keyword evidence="6" id="KW-0342">GTP-binding</keyword>
<sequence>MAIPHFKIVMVGGGGVGKSTFLKRYMGARFDRKYVATLAVVVHPLLFHTNHGPIKLNIWDLAGQEKFGGRRNGWYREADGTILMFAVDSELSYRELPDWFVDIDRVAPGLPTVVCGNKVELPERQVEAVDFHRRLEREHRIPTAYYDISVKNNQNLEEPFLWLARQLTGHRDLCFVETPTE</sequence>
<dbReference type="PROSITE" id="PS51418">
    <property type="entry name" value="RAN"/>
    <property type="match status" value="1"/>
</dbReference>
<evidence type="ECO:0000313" key="7">
    <source>
        <dbReference type="EMBL" id="QBK90331.1"/>
    </source>
</evidence>
<dbReference type="InterPro" id="IPR002041">
    <property type="entry name" value="Ran_GTPase"/>
</dbReference>
<dbReference type="FunFam" id="3.40.50.300:FF:001447">
    <property type="entry name" value="Ras-related protein Rab-1B"/>
    <property type="match status" value="1"/>
</dbReference>
<dbReference type="GO" id="GO:0015031">
    <property type="term" value="P:protein transport"/>
    <property type="evidence" value="ECO:0007669"/>
    <property type="project" value="UniProtKB-KW"/>
</dbReference>
<evidence type="ECO:0000256" key="1">
    <source>
        <dbReference type="ARBA" id="ARBA00004112"/>
    </source>
</evidence>
<dbReference type="SMART" id="SM00173">
    <property type="entry name" value="RAS"/>
    <property type="match status" value="1"/>
</dbReference>
<proteinExistence type="inferred from homology"/>